<dbReference type="GO" id="GO:0047470">
    <property type="term" value="F:(1,4)-alpha-D-glucan 1-alpha-D-glucosylmutase activity"/>
    <property type="evidence" value="ECO:0007669"/>
    <property type="project" value="UniProtKB-EC"/>
</dbReference>
<dbReference type="InterPro" id="IPR012767">
    <property type="entry name" value="Trehalose_TreY"/>
</dbReference>
<evidence type="ECO:0000313" key="2">
    <source>
        <dbReference type="EMBL" id="MFD1888781.1"/>
    </source>
</evidence>
<dbReference type="InterPro" id="IPR006047">
    <property type="entry name" value="GH13_cat_dom"/>
</dbReference>
<dbReference type="Gene3D" id="1.10.150.200">
    <property type="entry name" value="Maltooligosyl trehalose synthase, domain 3"/>
    <property type="match status" value="1"/>
</dbReference>
<dbReference type="CDD" id="cd11336">
    <property type="entry name" value="AmyAc_MTSase"/>
    <property type="match status" value="1"/>
</dbReference>
<dbReference type="PANTHER" id="PTHR10357:SF216">
    <property type="entry name" value="MALTOOLIGOSYL TREHALOSE SYNTHASE-RELATED"/>
    <property type="match status" value="1"/>
</dbReference>
<dbReference type="Pfam" id="PF00128">
    <property type="entry name" value="Alpha-amylase"/>
    <property type="match status" value="1"/>
</dbReference>
<sequence length="755" mass="83534">MTPTSTYRLQITPDFRLQDAAAVVDYLAELGVGAVYLSPVLASTEGSGHGYDVTDPTIVDPQRGGEQGWQELVAAAREAGLEVVVDIVPNHLGVQNAWQNPTWWSVLAEGQDSAHAAWFDIDWSADRIVLPVLGEESDLDRLELSPDASELSFYEHRFPVAAGTARPGDDPREVHDRQHYRLVPGSQGNDLLTHRRFFTVATLAGVRQEDPEVFAASHERVLRMVREDGLAGLRVDHPDGLSDPRGYFEQLSAQAPGAWLVAEKILEHGEPLPDWRIDGTSGYDAMTEVNQVFVDPAAEGFFTEDYRRRTGDQLTVEQHMLQGKLMVASTQFGAETRRLLELLDLDGIERDRAARALLEVAARLEVYRTYLPEENQALVDALQRTRREVAELDDVLDVLQPQLLDASREAARRFQQFTGAVMAKGVEDTAWYRANRFVALNEVGGNPASFGTSPEVFHEAMARREAELSRSMTALSTHDTKRGEGVRARLAALAELPEQWSRFADTFAERTSIAEPTFAHLLAQTLAGMGAVPPQRLHDYATKAMREAGLATGWTSPDEAFEASVHAAIEAAYDDEVLRQAWQQIQQLLTAPGHSNDVSAKLVQLAMPGVPDVYQGTEVWEDSLVDPDNRRPVDYQALRALLDAEPHEAVDPAFKQTVVRTALRLRRDRPELFTGYRALRAQGEAAEHLLAFERDGLVALATRLPVGLQRRGGWGETTLELPGSWTDQIGGATVDGQVPVGQLLDWRPVALLVRD</sequence>
<organism evidence="2 3">
    <name type="scientific">Luteococcus peritonei</name>
    <dbReference type="NCBI Taxonomy" id="88874"/>
    <lineage>
        <taxon>Bacteria</taxon>
        <taxon>Bacillati</taxon>
        <taxon>Actinomycetota</taxon>
        <taxon>Actinomycetes</taxon>
        <taxon>Propionibacteriales</taxon>
        <taxon>Propionibacteriaceae</taxon>
        <taxon>Luteococcus</taxon>
    </lineage>
</organism>
<name>A0ABW4RRD4_9ACTN</name>
<keyword evidence="3" id="KW-1185">Reference proteome</keyword>
<dbReference type="Gene3D" id="3.30.1590.10">
    <property type="entry name" value="Maltooligosyl trehalose synthase, domain 2"/>
    <property type="match status" value="1"/>
</dbReference>
<dbReference type="SMART" id="SM00642">
    <property type="entry name" value="Aamy"/>
    <property type="match status" value="1"/>
</dbReference>
<dbReference type="Gene3D" id="3.20.20.80">
    <property type="entry name" value="Glycosidases"/>
    <property type="match status" value="1"/>
</dbReference>
<gene>
    <name evidence="2" type="primary">treY</name>
    <name evidence="2" type="ORF">ACFSCS_01100</name>
</gene>
<dbReference type="Proteomes" id="UP001597326">
    <property type="component" value="Unassembled WGS sequence"/>
</dbReference>
<dbReference type="NCBIfam" id="TIGR02401">
    <property type="entry name" value="trehalose_TreY"/>
    <property type="match status" value="1"/>
</dbReference>
<protein>
    <submittedName>
        <fullName evidence="2">Malto-oligosyltrehalose synthase</fullName>
        <ecNumber evidence="2">5.4.99.15</ecNumber>
    </submittedName>
</protein>
<comment type="caution">
    <text evidence="2">The sequence shown here is derived from an EMBL/GenBank/DDBJ whole genome shotgun (WGS) entry which is preliminary data.</text>
</comment>
<dbReference type="InterPro" id="IPR017853">
    <property type="entry name" value="GH"/>
</dbReference>
<dbReference type="RefSeq" id="WP_343871864.1">
    <property type="nucleotide sequence ID" value="NZ_BAAAIX010000003.1"/>
</dbReference>
<dbReference type="PANTHER" id="PTHR10357">
    <property type="entry name" value="ALPHA-AMYLASE FAMILY MEMBER"/>
    <property type="match status" value="1"/>
</dbReference>
<dbReference type="EC" id="5.4.99.15" evidence="2"/>
<accession>A0ABW4RRD4</accession>
<evidence type="ECO:0000313" key="3">
    <source>
        <dbReference type="Proteomes" id="UP001597326"/>
    </source>
</evidence>
<dbReference type="SUPFAM" id="SSF51445">
    <property type="entry name" value="(Trans)glycosidases"/>
    <property type="match status" value="1"/>
</dbReference>
<proteinExistence type="predicted"/>
<dbReference type="Gene3D" id="1.10.10.470">
    <property type="entry name" value="Maltooligosyl trehalose synthase, domain 4"/>
    <property type="match status" value="1"/>
</dbReference>
<keyword evidence="2" id="KW-0413">Isomerase</keyword>
<dbReference type="EMBL" id="JBHUFZ010000003">
    <property type="protein sequence ID" value="MFD1888781.1"/>
    <property type="molecule type" value="Genomic_DNA"/>
</dbReference>
<evidence type="ECO:0000259" key="1">
    <source>
        <dbReference type="SMART" id="SM00642"/>
    </source>
</evidence>
<dbReference type="InterPro" id="IPR013797">
    <property type="entry name" value="Maltooligo_trehalose_synth_4"/>
</dbReference>
<feature type="domain" description="Glycosyl hydrolase family 13 catalytic" evidence="1">
    <location>
        <begin position="10"/>
        <end position="664"/>
    </location>
</feature>
<reference evidence="3" key="1">
    <citation type="journal article" date="2019" name="Int. J. Syst. Evol. Microbiol.">
        <title>The Global Catalogue of Microorganisms (GCM) 10K type strain sequencing project: providing services to taxonomists for standard genome sequencing and annotation.</title>
        <authorList>
            <consortium name="The Broad Institute Genomics Platform"/>
            <consortium name="The Broad Institute Genome Sequencing Center for Infectious Disease"/>
            <person name="Wu L."/>
            <person name="Ma J."/>
        </authorList>
    </citation>
    <scope>NUCLEOTIDE SEQUENCE [LARGE SCALE GENOMIC DNA]</scope>
    <source>
        <strain evidence="3">CAIM 431</strain>
    </source>
</reference>